<keyword evidence="2" id="KW-0067">ATP-binding</keyword>
<protein>
    <submittedName>
        <fullName evidence="2">ATP-binding protein</fullName>
    </submittedName>
</protein>
<keyword evidence="3" id="KW-1185">Reference proteome</keyword>
<dbReference type="RefSeq" id="WP_201847312.1">
    <property type="nucleotide sequence ID" value="NZ_JABBYC010000018.1"/>
</dbReference>
<name>A0ABS1LKX5_9MICO</name>
<dbReference type="Pfam" id="PF04326">
    <property type="entry name" value="SLFN_AlbA_2"/>
    <property type="match status" value="1"/>
</dbReference>
<keyword evidence="2" id="KW-0547">Nucleotide-binding</keyword>
<dbReference type="EMBL" id="JABBYC010000018">
    <property type="protein sequence ID" value="MBL0886887.1"/>
    <property type="molecule type" value="Genomic_DNA"/>
</dbReference>
<sequence length="414" mass="45598">MTLTALHRLLGRPPGDLSEGLLDDAVAAGLAETDDLDWKSQLPPIRELKQSDFPKDVAAMANAGGGVLVYGVEEAQKKATGRRDVGKVDELYERALRSAAITAISPPVFGLGIHRLGQPPNRALVVDVPATVDGPHLIYRNDLFGAPIRNDADTVWMKERQVEAMYRARFDARRHATEALDNLYDEAAAGRETRARAWLIAVAHPRIPNTPVSRPSRDDARRVFKAAEDYALFYAGRGGIHPLENVDRLNPRPGLRRWNAVSTVTNDADRWKEAWAAVHHDGSVTLAAAIAGHHQNNQRRLGGHVHSVSIECAVADFMGMIRAIQEEAGTSEYEVRVGIEWTGDSPLIIHTVRNDRIYDGASIPLAHYTPVTTTVLADAEDLDFYWQVHDLTEDCINQGGITDVHLVKPPDRDA</sequence>
<dbReference type="Gene3D" id="3.30.950.30">
    <property type="entry name" value="Schlafen, AAA domain"/>
    <property type="match status" value="1"/>
</dbReference>
<gene>
    <name evidence="2" type="ORF">HGK34_11460</name>
</gene>
<evidence type="ECO:0000313" key="3">
    <source>
        <dbReference type="Proteomes" id="UP000675409"/>
    </source>
</evidence>
<dbReference type="Proteomes" id="UP000675409">
    <property type="component" value="Unassembled WGS sequence"/>
</dbReference>
<organism evidence="2 3">
    <name type="scientific">Myceligenerans indicum</name>
    <dbReference type="NCBI Taxonomy" id="2593663"/>
    <lineage>
        <taxon>Bacteria</taxon>
        <taxon>Bacillati</taxon>
        <taxon>Actinomycetota</taxon>
        <taxon>Actinomycetes</taxon>
        <taxon>Micrococcales</taxon>
        <taxon>Promicromonosporaceae</taxon>
        <taxon>Myceligenerans</taxon>
    </lineage>
</organism>
<evidence type="ECO:0000259" key="1">
    <source>
        <dbReference type="Pfam" id="PF04326"/>
    </source>
</evidence>
<evidence type="ECO:0000313" key="2">
    <source>
        <dbReference type="EMBL" id="MBL0886887.1"/>
    </source>
</evidence>
<dbReference type="GO" id="GO:0005524">
    <property type="term" value="F:ATP binding"/>
    <property type="evidence" value="ECO:0007669"/>
    <property type="project" value="UniProtKB-KW"/>
</dbReference>
<accession>A0ABS1LKX5</accession>
<reference evidence="2 3" key="1">
    <citation type="journal article" date="2021" name="Arch. Microbiol.">
        <title>Myceligenerans indicum sp. nov., an actinobacterium isolated from mangrove sediment of Sundarbans, India.</title>
        <authorList>
            <person name="Asha K."/>
            <person name="Bhadury P."/>
        </authorList>
    </citation>
    <scope>NUCLEOTIDE SEQUENCE [LARGE SCALE GENOMIC DNA]</scope>
    <source>
        <strain evidence="2 3">I2</strain>
    </source>
</reference>
<dbReference type="InterPro" id="IPR007421">
    <property type="entry name" value="Schlafen_AlbA_2_dom"/>
</dbReference>
<comment type="caution">
    <text evidence="2">The sequence shown here is derived from an EMBL/GenBank/DDBJ whole genome shotgun (WGS) entry which is preliminary data.</text>
</comment>
<feature type="domain" description="Schlafen AlbA-2" evidence="1">
    <location>
        <begin position="32"/>
        <end position="154"/>
    </location>
</feature>
<dbReference type="InterPro" id="IPR038461">
    <property type="entry name" value="Schlafen_AlbA_2_dom_sf"/>
</dbReference>
<proteinExistence type="predicted"/>